<proteinExistence type="predicted"/>
<name>A0A816JXD9_BRANA</name>
<reference evidence="1" key="1">
    <citation type="submission" date="2021-01" db="EMBL/GenBank/DDBJ databases">
        <authorList>
            <consortium name="Genoscope - CEA"/>
            <person name="William W."/>
        </authorList>
    </citation>
    <scope>NUCLEOTIDE SEQUENCE</scope>
</reference>
<dbReference type="PANTHER" id="PTHR36076:SF1">
    <property type="entry name" value="THIOREDOXIN SUPERFAMILY PROTEIN"/>
    <property type="match status" value="1"/>
</dbReference>
<organism evidence="1">
    <name type="scientific">Brassica napus</name>
    <name type="common">Rape</name>
    <dbReference type="NCBI Taxonomy" id="3708"/>
    <lineage>
        <taxon>Eukaryota</taxon>
        <taxon>Viridiplantae</taxon>
        <taxon>Streptophyta</taxon>
        <taxon>Embryophyta</taxon>
        <taxon>Tracheophyta</taxon>
        <taxon>Spermatophyta</taxon>
        <taxon>Magnoliopsida</taxon>
        <taxon>eudicotyledons</taxon>
        <taxon>Gunneridae</taxon>
        <taxon>Pentapetalae</taxon>
        <taxon>rosids</taxon>
        <taxon>malvids</taxon>
        <taxon>Brassicales</taxon>
        <taxon>Brassicaceae</taxon>
        <taxon>Brassiceae</taxon>
        <taxon>Brassica</taxon>
    </lineage>
</organism>
<dbReference type="PANTHER" id="PTHR36076">
    <property type="entry name" value="THIOREDOXIN SUPERFAMILY PROTEIN"/>
    <property type="match status" value="1"/>
</dbReference>
<dbReference type="AlphaFoldDB" id="A0A816JXD9"/>
<evidence type="ECO:0000313" key="1">
    <source>
        <dbReference type="EMBL" id="CAF1893153.1"/>
    </source>
</evidence>
<accession>A0A816JXD9</accession>
<protein>
    <submittedName>
        <fullName evidence="1">(rape) hypothetical protein</fullName>
    </submittedName>
</protein>
<sequence length="71" mass="8414">MQAGSEGKVQDPHITRYSVKVVPASWRSITRFPFYYLLCLVVETMHYNYDMSPYGFREFFKRQGVRTSDPK</sequence>
<dbReference type="EMBL" id="HG994366">
    <property type="protein sequence ID" value="CAF1893153.1"/>
    <property type="molecule type" value="Genomic_DNA"/>
</dbReference>
<dbReference type="Proteomes" id="UP001295469">
    <property type="component" value="Chromosome C02"/>
</dbReference>
<gene>
    <name evidence="1" type="ORF">DARMORV10_C02P14450.1</name>
</gene>